<dbReference type="EMBL" id="BAAASL010000019">
    <property type="protein sequence ID" value="GAA2722019.1"/>
    <property type="molecule type" value="Genomic_DNA"/>
</dbReference>
<comment type="caution">
    <text evidence="1">The sequence shown here is derived from an EMBL/GenBank/DDBJ whole genome shotgun (WGS) entry which is preliminary data.</text>
</comment>
<name>A0ABN3U0G9_9ACTN</name>
<dbReference type="Proteomes" id="UP001500886">
    <property type="component" value="Unassembled WGS sequence"/>
</dbReference>
<gene>
    <name evidence="1" type="ORF">GCM10010315_46200</name>
</gene>
<evidence type="ECO:0000313" key="2">
    <source>
        <dbReference type="Proteomes" id="UP001500886"/>
    </source>
</evidence>
<reference evidence="1 2" key="1">
    <citation type="journal article" date="2019" name="Int. J. Syst. Evol. Microbiol.">
        <title>The Global Catalogue of Microorganisms (GCM) 10K type strain sequencing project: providing services to taxonomists for standard genome sequencing and annotation.</title>
        <authorList>
            <consortium name="The Broad Institute Genomics Platform"/>
            <consortium name="The Broad Institute Genome Sequencing Center for Infectious Disease"/>
            <person name="Wu L."/>
            <person name="Ma J."/>
        </authorList>
    </citation>
    <scope>NUCLEOTIDE SEQUENCE [LARGE SCALE GENOMIC DNA]</scope>
    <source>
        <strain evidence="1 2">JCM 4542</strain>
    </source>
</reference>
<organism evidence="1 2">
    <name type="scientific">Streptomyces luteosporeus</name>
    <dbReference type="NCBI Taxonomy" id="173856"/>
    <lineage>
        <taxon>Bacteria</taxon>
        <taxon>Bacillati</taxon>
        <taxon>Actinomycetota</taxon>
        <taxon>Actinomycetes</taxon>
        <taxon>Kitasatosporales</taxon>
        <taxon>Streptomycetaceae</taxon>
        <taxon>Streptomyces</taxon>
    </lineage>
</organism>
<proteinExistence type="predicted"/>
<protein>
    <submittedName>
        <fullName evidence="1">Uncharacterized protein</fullName>
    </submittedName>
</protein>
<sequence length="96" mass="10239">MCRDASDNVQPAKSTARPEPFVTVTHAAFNDAFGRSSFPGLSYWTAPNPTADEDADAGIAAAVARAPDVAAARARRVLTRDMETPYGHGTTCRTRD</sequence>
<evidence type="ECO:0000313" key="1">
    <source>
        <dbReference type="EMBL" id="GAA2722019.1"/>
    </source>
</evidence>
<keyword evidence="2" id="KW-1185">Reference proteome</keyword>
<accession>A0ABN3U0G9</accession>